<gene>
    <name evidence="2" type="ORF">AADEFJLK_03409</name>
    <name evidence="1" type="ORF">CEK71_09810</name>
</gene>
<protein>
    <submittedName>
        <fullName evidence="1">Uncharacterized protein</fullName>
    </submittedName>
</protein>
<dbReference type="AlphaFoldDB" id="A0A1Z4BYL7"/>
<dbReference type="OrthoDB" id="5574439at2"/>
<sequence length="68" mass="7494">MIEIIIYGLLAVAVAASCFPLINKFNVAKLAKELDVPEDSILRRHFLTQIRTENASLAAALEKRLAKA</sequence>
<proteinExistence type="predicted"/>
<reference evidence="2 4" key="2">
    <citation type="submission" date="2017-11" db="EMBL/GenBank/DDBJ databases">
        <title>Draft Genome Sequence of Methylobacter psychrotolerans Sph1T, an Obligate Methanotroph from Low-Temperature Environments.</title>
        <authorList>
            <person name="Oshkin I.Y."/>
            <person name="Miroshnikov K."/>
            <person name="Belova S.E."/>
            <person name="Korzhenkov A."/>
            <person name="Toshchakov S.V."/>
            <person name="Dedysh S.N."/>
        </authorList>
    </citation>
    <scope>NUCLEOTIDE SEQUENCE [LARGE SCALE GENOMIC DNA]</scope>
    <source>
        <strain evidence="2 4">Sph1</strain>
    </source>
</reference>
<dbReference type="Proteomes" id="UP000197019">
    <property type="component" value="Chromosome"/>
</dbReference>
<evidence type="ECO:0000313" key="3">
    <source>
        <dbReference type="Proteomes" id="UP000197019"/>
    </source>
</evidence>
<dbReference type="KEGG" id="mpsy:CEK71_09810"/>
<evidence type="ECO:0000313" key="2">
    <source>
        <dbReference type="EMBL" id="POZ50937.1"/>
    </source>
</evidence>
<dbReference type="EMBL" id="PGFZ01000008">
    <property type="protein sequence ID" value="POZ50937.1"/>
    <property type="molecule type" value="Genomic_DNA"/>
</dbReference>
<name>A0A1Z4BYL7_9GAMM</name>
<dbReference type="Proteomes" id="UP000237423">
    <property type="component" value="Unassembled WGS sequence"/>
</dbReference>
<evidence type="ECO:0000313" key="1">
    <source>
        <dbReference type="EMBL" id="ASF46350.1"/>
    </source>
</evidence>
<dbReference type="RefSeq" id="WP_088619222.1">
    <property type="nucleotide sequence ID" value="NZ_CP022129.1"/>
</dbReference>
<accession>A0A1Z4BYL7</accession>
<evidence type="ECO:0000313" key="4">
    <source>
        <dbReference type="Proteomes" id="UP000237423"/>
    </source>
</evidence>
<dbReference type="EMBL" id="CP022129">
    <property type="protein sequence ID" value="ASF46350.1"/>
    <property type="molecule type" value="Genomic_DNA"/>
</dbReference>
<reference evidence="1 3" key="1">
    <citation type="submission" date="2017-06" db="EMBL/GenBank/DDBJ databases">
        <title>Genome Sequencing of the methanotroph Methylovulum psychrotolerants str. HV10-M2 isolated from a high-altitude environment.</title>
        <authorList>
            <person name="Mateos-Rivera A."/>
        </authorList>
    </citation>
    <scope>NUCLEOTIDE SEQUENCE [LARGE SCALE GENOMIC DNA]</scope>
    <source>
        <strain evidence="1 3">HV10_M2</strain>
    </source>
</reference>
<keyword evidence="3" id="KW-1185">Reference proteome</keyword>
<organism evidence="1 3">
    <name type="scientific">Methylovulum psychrotolerans</name>
    <dbReference type="NCBI Taxonomy" id="1704499"/>
    <lineage>
        <taxon>Bacteria</taxon>
        <taxon>Pseudomonadati</taxon>
        <taxon>Pseudomonadota</taxon>
        <taxon>Gammaproteobacteria</taxon>
        <taxon>Methylococcales</taxon>
        <taxon>Methylococcaceae</taxon>
        <taxon>Methylovulum</taxon>
    </lineage>
</organism>